<dbReference type="Proteomes" id="UP001232113">
    <property type="component" value="Unassembled WGS sequence"/>
</dbReference>
<dbReference type="PANTHER" id="PTHR43280:SF2">
    <property type="entry name" value="HTH-TYPE TRANSCRIPTIONAL REGULATOR EXSA"/>
    <property type="match status" value="1"/>
</dbReference>
<keyword evidence="1" id="KW-0805">Transcription regulation</keyword>
<dbReference type="InterPro" id="IPR018060">
    <property type="entry name" value="HTH_AraC"/>
</dbReference>
<dbReference type="Pfam" id="PF12833">
    <property type="entry name" value="HTH_18"/>
    <property type="match status" value="1"/>
</dbReference>
<gene>
    <name evidence="5" type="ORF">QP354_00945</name>
</gene>
<dbReference type="AlphaFoldDB" id="A0AAW6XLI6"/>
<reference evidence="5" key="1">
    <citation type="submission" date="2023-05" db="EMBL/GenBank/DDBJ databases">
        <title>Cataloging the Phylogenetic Diversity of Human Bladder Bacteria.</title>
        <authorList>
            <person name="Du J."/>
        </authorList>
    </citation>
    <scope>NUCLEOTIDE SEQUENCE</scope>
    <source>
        <strain evidence="5">UMB6975B</strain>
    </source>
</reference>
<evidence type="ECO:0000256" key="1">
    <source>
        <dbReference type="ARBA" id="ARBA00023015"/>
    </source>
</evidence>
<dbReference type="SMART" id="SM00342">
    <property type="entry name" value="HTH_ARAC"/>
    <property type="match status" value="1"/>
</dbReference>
<keyword evidence="3" id="KW-0804">Transcription</keyword>
<dbReference type="Pfam" id="PF02311">
    <property type="entry name" value="AraC_binding"/>
    <property type="match status" value="1"/>
</dbReference>
<dbReference type="InterPro" id="IPR009057">
    <property type="entry name" value="Homeodomain-like_sf"/>
</dbReference>
<protein>
    <submittedName>
        <fullName evidence="5">AraC family transcriptional regulator</fullName>
    </submittedName>
</protein>
<dbReference type="EMBL" id="JASOLY010000002">
    <property type="protein sequence ID" value="MDK6867644.1"/>
    <property type="molecule type" value="Genomic_DNA"/>
</dbReference>
<sequence>MKGITMVEHEEVQNNQRLPFYFYHDNQVNEPEHWHQGIELNYLIKGKDLRFALEGKTYHFNSGDIWLVNRRQIHSASGENEDWKYEGFIIDDDFLLSQYPTSINWNLDLLGKNSTNNQTAYKELKKEVVELGELCQKSLTDARRFMILSHLMKIIVLLDQNFNKKEPVTRSPNLPLGDEIIKYINDHFQEDIQVSDITNKFNISHVTLNRQLKQSNNMSMGKYLKLVRLMHARELLLSTNKPIELVAFESGFSNARVLNRNFKEWKHKTPTEYRNEFSKYFIK</sequence>
<dbReference type="Gene3D" id="2.60.120.10">
    <property type="entry name" value="Jelly Rolls"/>
    <property type="match status" value="1"/>
</dbReference>
<dbReference type="InterPro" id="IPR011051">
    <property type="entry name" value="RmlC_Cupin_sf"/>
</dbReference>
<comment type="caution">
    <text evidence="5">The sequence shown here is derived from an EMBL/GenBank/DDBJ whole genome shotgun (WGS) entry which is preliminary data.</text>
</comment>
<keyword evidence="2" id="KW-0238">DNA-binding</keyword>
<evidence type="ECO:0000256" key="2">
    <source>
        <dbReference type="ARBA" id="ARBA00023125"/>
    </source>
</evidence>
<feature type="domain" description="HTH araC/xylS-type" evidence="4">
    <location>
        <begin position="178"/>
        <end position="276"/>
    </location>
</feature>
<organism evidence="5 6">
    <name type="scientific">Lactobacillus paragasseri</name>
    <dbReference type="NCBI Taxonomy" id="2107999"/>
    <lineage>
        <taxon>Bacteria</taxon>
        <taxon>Bacillati</taxon>
        <taxon>Bacillota</taxon>
        <taxon>Bacilli</taxon>
        <taxon>Lactobacillales</taxon>
        <taxon>Lactobacillaceae</taxon>
        <taxon>Lactobacillus</taxon>
    </lineage>
</organism>
<dbReference type="PROSITE" id="PS01124">
    <property type="entry name" value="HTH_ARAC_FAMILY_2"/>
    <property type="match status" value="1"/>
</dbReference>
<evidence type="ECO:0000313" key="5">
    <source>
        <dbReference type="EMBL" id="MDK6867644.1"/>
    </source>
</evidence>
<dbReference type="Gene3D" id="1.10.10.60">
    <property type="entry name" value="Homeodomain-like"/>
    <property type="match status" value="1"/>
</dbReference>
<dbReference type="PANTHER" id="PTHR43280">
    <property type="entry name" value="ARAC-FAMILY TRANSCRIPTIONAL REGULATOR"/>
    <property type="match status" value="1"/>
</dbReference>
<proteinExistence type="predicted"/>
<accession>A0AAW6XLI6</accession>
<dbReference type="GO" id="GO:0043565">
    <property type="term" value="F:sequence-specific DNA binding"/>
    <property type="evidence" value="ECO:0007669"/>
    <property type="project" value="InterPro"/>
</dbReference>
<name>A0AAW6XLI6_9LACO</name>
<dbReference type="InterPro" id="IPR014710">
    <property type="entry name" value="RmlC-like_jellyroll"/>
</dbReference>
<evidence type="ECO:0000256" key="3">
    <source>
        <dbReference type="ARBA" id="ARBA00023163"/>
    </source>
</evidence>
<evidence type="ECO:0000313" key="6">
    <source>
        <dbReference type="Proteomes" id="UP001232113"/>
    </source>
</evidence>
<dbReference type="InterPro" id="IPR003313">
    <property type="entry name" value="AraC-bd"/>
</dbReference>
<dbReference type="SUPFAM" id="SSF46689">
    <property type="entry name" value="Homeodomain-like"/>
    <property type="match status" value="1"/>
</dbReference>
<evidence type="ECO:0000259" key="4">
    <source>
        <dbReference type="PROSITE" id="PS01124"/>
    </source>
</evidence>
<dbReference type="GO" id="GO:0003700">
    <property type="term" value="F:DNA-binding transcription factor activity"/>
    <property type="evidence" value="ECO:0007669"/>
    <property type="project" value="InterPro"/>
</dbReference>
<dbReference type="SUPFAM" id="SSF51182">
    <property type="entry name" value="RmlC-like cupins"/>
    <property type="match status" value="1"/>
</dbReference>